<dbReference type="GO" id="GO:0005507">
    <property type="term" value="F:copper ion binding"/>
    <property type="evidence" value="ECO:0007669"/>
    <property type="project" value="InterPro"/>
</dbReference>
<evidence type="ECO:0000256" key="5">
    <source>
        <dbReference type="ARBA" id="ARBA00022764"/>
    </source>
</evidence>
<evidence type="ECO:0000256" key="6">
    <source>
        <dbReference type="ARBA" id="ARBA00023008"/>
    </source>
</evidence>
<protein>
    <submittedName>
        <fullName evidence="9">Copper resistance protein CopC</fullName>
    </submittedName>
</protein>
<dbReference type="InterPro" id="IPR007348">
    <property type="entry name" value="CopC_dom"/>
</dbReference>
<organism evidence="9 10">
    <name type="scientific">Brevundimonas subvibrioides</name>
    <dbReference type="NCBI Taxonomy" id="74313"/>
    <lineage>
        <taxon>Bacteria</taxon>
        <taxon>Pseudomonadati</taxon>
        <taxon>Pseudomonadota</taxon>
        <taxon>Alphaproteobacteria</taxon>
        <taxon>Caulobacterales</taxon>
        <taxon>Caulobacteraceae</taxon>
        <taxon>Brevundimonas</taxon>
    </lineage>
</organism>
<dbReference type="InterPro" id="IPR047685">
    <property type="entry name" value="CopC-like"/>
</dbReference>
<dbReference type="PANTHER" id="PTHR34820">
    <property type="entry name" value="INNER MEMBRANE PROTEIN YEBZ"/>
    <property type="match status" value="1"/>
</dbReference>
<dbReference type="GO" id="GO:0006825">
    <property type="term" value="P:copper ion transport"/>
    <property type="evidence" value="ECO:0007669"/>
    <property type="project" value="InterPro"/>
</dbReference>
<evidence type="ECO:0000256" key="4">
    <source>
        <dbReference type="ARBA" id="ARBA00022729"/>
    </source>
</evidence>
<feature type="chain" id="PRO_5012875480" evidence="7">
    <location>
        <begin position="28"/>
        <end position="120"/>
    </location>
</feature>
<evidence type="ECO:0000313" key="9">
    <source>
        <dbReference type="EMBL" id="OYX56609.1"/>
    </source>
</evidence>
<dbReference type="Pfam" id="PF04234">
    <property type="entry name" value="CopC"/>
    <property type="match status" value="1"/>
</dbReference>
<sequence>MGFNRFVPAFVVAAVVVMAAGAVSAHARLVSSTPAANATVAAPGSIALTFSERMVPAFSTFEVVNAAGAKAAVSTAVSEDGRSITGALARPLAAGGYTVNWTIASNDGHRMTGSYAFTVR</sequence>
<evidence type="ECO:0000259" key="8">
    <source>
        <dbReference type="Pfam" id="PF04234"/>
    </source>
</evidence>
<name>A0A258HIK5_9CAUL</name>
<evidence type="ECO:0000256" key="3">
    <source>
        <dbReference type="ARBA" id="ARBA00022723"/>
    </source>
</evidence>
<accession>A0A258HIK5</accession>
<dbReference type="GO" id="GO:0005886">
    <property type="term" value="C:plasma membrane"/>
    <property type="evidence" value="ECO:0007669"/>
    <property type="project" value="TreeGrafter"/>
</dbReference>
<dbReference type="Proteomes" id="UP000216147">
    <property type="component" value="Unassembled WGS sequence"/>
</dbReference>
<evidence type="ECO:0000313" key="10">
    <source>
        <dbReference type="Proteomes" id="UP000216147"/>
    </source>
</evidence>
<proteinExistence type="inferred from homology"/>
<dbReference type="InterPro" id="IPR032694">
    <property type="entry name" value="CopC/D"/>
</dbReference>
<dbReference type="GO" id="GO:0042597">
    <property type="term" value="C:periplasmic space"/>
    <property type="evidence" value="ECO:0007669"/>
    <property type="project" value="UniProtKB-SubCell"/>
</dbReference>
<dbReference type="GO" id="GO:0046688">
    <property type="term" value="P:response to copper ion"/>
    <property type="evidence" value="ECO:0007669"/>
    <property type="project" value="InterPro"/>
</dbReference>
<keyword evidence="5" id="KW-0574">Periplasm</keyword>
<comment type="similarity">
    <text evidence="2">Belongs to the CopC family.</text>
</comment>
<keyword evidence="3" id="KW-0479">Metal-binding</keyword>
<comment type="subcellular location">
    <subcellularLocation>
        <location evidence="1">Periplasm</location>
    </subcellularLocation>
</comment>
<evidence type="ECO:0000256" key="1">
    <source>
        <dbReference type="ARBA" id="ARBA00004418"/>
    </source>
</evidence>
<dbReference type="EMBL" id="NCEQ01000007">
    <property type="protein sequence ID" value="OYX56609.1"/>
    <property type="molecule type" value="Genomic_DNA"/>
</dbReference>
<reference evidence="9 10" key="1">
    <citation type="submission" date="2017-03" db="EMBL/GenBank/DDBJ databases">
        <title>Lifting the veil on microbial sulfur biogeochemistry in mining wastewaters.</title>
        <authorList>
            <person name="Kantor R.S."/>
            <person name="Colenbrander Nelson T."/>
            <person name="Marshall S."/>
            <person name="Bennett D."/>
            <person name="Apte S."/>
            <person name="Camacho D."/>
            <person name="Thomas B.C."/>
            <person name="Warren L.A."/>
            <person name="Banfield J.F."/>
        </authorList>
    </citation>
    <scope>NUCLEOTIDE SEQUENCE [LARGE SCALE GENOMIC DNA]</scope>
    <source>
        <strain evidence="9">32-68-21</strain>
    </source>
</reference>
<evidence type="ECO:0000256" key="7">
    <source>
        <dbReference type="SAM" id="SignalP"/>
    </source>
</evidence>
<dbReference type="NCBIfam" id="NF033814">
    <property type="entry name" value="copper_CopC"/>
    <property type="match status" value="1"/>
</dbReference>
<dbReference type="SUPFAM" id="SSF81296">
    <property type="entry name" value="E set domains"/>
    <property type="match status" value="1"/>
</dbReference>
<dbReference type="PANTHER" id="PTHR34820:SF4">
    <property type="entry name" value="INNER MEMBRANE PROTEIN YEBZ"/>
    <property type="match status" value="1"/>
</dbReference>
<dbReference type="InterPro" id="IPR014755">
    <property type="entry name" value="Cu-Rt/internalin_Ig-like"/>
</dbReference>
<dbReference type="Gene3D" id="2.60.40.1220">
    <property type="match status" value="1"/>
</dbReference>
<keyword evidence="4 7" id="KW-0732">Signal</keyword>
<dbReference type="InterPro" id="IPR014756">
    <property type="entry name" value="Ig_E-set"/>
</dbReference>
<keyword evidence="6" id="KW-0186">Copper</keyword>
<evidence type="ECO:0000256" key="2">
    <source>
        <dbReference type="ARBA" id="ARBA00010509"/>
    </source>
</evidence>
<comment type="caution">
    <text evidence="9">The sequence shown here is derived from an EMBL/GenBank/DDBJ whole genome shotgun (WGS) entry which is preliminary data.</text>
</comment>
<feature type="domain" description="CopC" evidence="8">
    <location>
        <begin position="26"/>
        <end position="119"/>
    </location>
</feature>
<feature type="signal peptide" evidence="7">
    <location>
        <begin position="1"/>
        <end position="27"/>
    </location>
</feature>
<dbReference type="AlphaFoldDB" id="A0A258HIK5"/>
<gene>
    <name evidence="9" type="ORF">B7Y86_07430</name>
</gene>